<keyword evidence="5 8" id="KW-0963">Cytoplasm</keyword>
<keyword evidence="8" id="KW-0448">Lipopolysaccharide biosynthesis</keyword>
<dbReference type="Gene3D" id="3.20.20.70">
    <property type="entry name" value="Aldolase class I"/>
    <property type="match status" value="1"/>
</dbReference>
<dbReference type="InterPro" id="IPR006218">
    <property type="entry name" value="DAHP1/KDSA"/>
</dbReference>
<dbReference type="GO" id="GO:0008676">
    <property type="term" value="F:3-deoxy-8-phosphooctulonate synthase activity"/>
    <property type="evidence" value="ECO:0007669"/>
    <property type="project" value="UniProtKB-UniRule"/>
</dbReference>
<gene>
    <name evidence="8" type="primary">kdsA</name>
    <name evidence="10" type="ORF">COX46_05015</name>
</gene>
<dbReference type="NCBIfam" id="TIGR01362">
    <property type="entry name" value="KDO8P_synth"/>
    <property type="match status" value="1"/>
</dbReference>
<comment type="similarity">
    <text evidence="4 8">Belongs to the KdsA family.</text>
</comment>
<evidence type="ECO:0000313" key="11">
    <source>
        <dbReference type="Proteomes" id="UP000230392"/>
    </source>
</evidence>
<dbReference type="UniPathway" id="UPA00357">
    <property type="reaction ID" value="UER00474"/>
</dbReference>
<dbReference type="PANTHER" id="PTHR21057">
    <property type="entry name" value="PHOSPHO-2-DEHYDRO-3-DEOXYHEPTONATE ALDOLASE"/>
    <property type="match status" value="1"/>
</dbReference>
<dbReference type="NCBIfam" id="NF003543">
    <property type="entry name" value="PRK05198.1"/>
    <property type="match status" value="1"/>
</dbReference>
<dbReference type="AlphaFoldDB" id="A0A2G9Y981"/>
<dbReference type="EMBL" id="PCRF01000246">
    <property type="protein sequence ID" value="PIP15777.1"/>
    <property type="molecule type" value="Genomic_DNA"/>
</dbReference>
<dbReference type="Proteomes" id="UP000230392">
    <property type="component" value="Unassembled WGS sequence"/>
</dbReference>
<protein>
    <recommendedName>
        <fullName evidence="8">2-dehydro-3-deoxyphosphooctonate aldolase</fullName>
        <ecNumber evidence="8">2.5.1.55</ecNumber>
    </recommendedName>
    <alternativeName>
        <fullName evidence="8">3-deoxy-D-manno-octulosonic acid 8-phosphate synthase</fullName>
    </alternativeName>
    <alternativeName>
        <fullName evidence="8">KDO-8-phosphate synthase</fullName>
        <shortName evidence="8">KDO 8-P synthase</shortName>
        <shortName evidence="8">KDOPS</shortName>
    </alternativeName>
    <alternativeName>
        <fullName evidence="8">Phospho-2-dehydro-3-deoxyoctonate aldolase</fullName>
    </alternativeName>
</protein>
<dbReference type="UniPathway" id="UPA00030"/>
<proteinExistence type="inferred from homology"/>
<reference evidence="10 11" key="1">
    <citation type="submission" date="2017-09" db="EMBL/GenBank/DDBJ databases">
        <title>Depth-based differentiation of microbial function through sediment-hosted aquifers and enrichment of novel symbionts in the deep terrestrial subsurface.</title>
        <authorList>
            <person name="Probst A.J."/>
            <person name="Ladd B."/>
            <person name="Jarett J.K."/>
            <person name="Geller-Mcgrath D.E."/>
            <person name="Sieber C.M."/>
            <person name="Emerson J.B."/>
            <person name="Anantharaman K."/>
            <person name="Thomas B.C."/>
            <person name="Malmstrom R."/>
            <person name="Stieglmeier M."/>
            <person name="Klingl A."/>
            <person name="Woyke T."/>
            <person name="Ryan C.M."/>
            <person name="Banfield J.F."/>
        </authorList>
    </citation>
    <scope>NUCLEOTIDE SEQUENCE [LARGE SCALE GENOMIC DNA]</scope>
    <source>
        <strain evidence="10">CG23_combo_of_CG06-09_8_20_14_all_48_7</strain>
    </source>
</reference>
<organism evidence="10 11">
    <name type="scientific">bacterium (Candidatus Ratteibacteria) CG23_combo_of_CG06-09_8_20_14_all_48_7</name>
    <dbReference type="NCBI Taxonomy" id="2014292"/>
    <lineage>
        <taxon>Bacteria</taxon>
        <taxon>Candidatus Ratteibacteria</taxon>
    </lineage>
</organism>
<feature type="domain" description="DAHP synthetase I/KDSA" evidence="9">
    <location>
        <begin position="7"/>
        <end position="268"/>
    </location>
</feature>
<sequence>MIIEVGNIKIGERNPFCLIAGPCVIENEKITLDIAHRLKEICTVLTIPLIFKTSYDKANRTSVRSFRGPGFEKGVSLLQKTKKELGLLITTDVHTPSEAEQAGGVLDVIQIPAFLCRQTDLLLTAGKTGKAVNVKKGQFLAPEDTRYIVEKIKSVGNNKILLTERGTFFGYHRLVVDFCSLPVMGQFAPVIFDATHSVQQPALGEVSGGRREFIPFLIRSALATGCAGIFLEVHPEPERALSDGPNMVKMNDLPALLETAKEIDTLVKKL</sequence>
<comment type="subcellular location">
    <subcellularLocation>
        <location evidence="1 8">Cytoplasm</location>
    </subcellularLocation>
</comment>
<dbReference type="SUPFAM" id="SSF51569">
    <property type="entry name" value="Aldolase"/>
    <property type="match status" value="1"/>
</dbReference>
<evidence type="ECO:0000256" key="4">
    <source>
        <dbReference type="ARBA" id="ARBA00010499"/>
    </source>
</evidence>
<comment type="catalytic activity">
    <reaction evidence="7 8">
        <text>D-arabinose 5-phosphate + phosphoenolpyruvate + H2O = 3-deoxy-alpha-D-manno-2-octulosonate-8-phosphate + phosphate</text>
        <dbReference type="Rhea" id="RHEA:14053"/>
        <dbReference type="ChEBI" id="CHEBI:15377"/>
        <dbReference type="ChEBI" id="CHEBI:43474"/>
        <dbReference type="ChEBI" id="CHEBI:57693"/>
        <dbReference type="ChEBI" id="CHEBI:58702"/>
        <dbReference type="ChEBI" id="CHEBI:85985"/>
        <dbReference type="EC" id="2.5.1.55"/>
    </reaction>
</comment>
<comment type="pathway">
    <text evidence="3 8">Carbohydrate biosynthesis; 3-deoxy-D-manno-octulosonate biosynthesis; 3-deoxy-D-manno-octulosonate from D-ribulose 5-phosphate: step 2/3.</text>
</comment>
<dbReference type="HAMAP" id="MF_00056">
    <property type="entry name" value="KDO8P_synth"/>
    <property type="match status" value="1"/>
</dbReference>
<dbReference type="InterPro" id="IPR013785">
    <property type="entry name" value="Aldolase_TIM"/>
</dbReference>
<name>A0A2G9Y981_9BACT</name>
<evidence type="ECO:0000256" key="6">
    <source>
        <dbReference type="ARBA" id="ARBA00022679"/>
    </source>
</evidence>
<dbReference type="Pfam" id="PF00793">
    <property type="entry name" value="DAHP_synth_1"/>
    <property type="match status" value="1"/>
</dbReference>
<evidence type="ECO:0000256" key="5">
    <source>
        <dbReference type="ARBA" id="ARBA00022490"/>
    </source>
</evidence>
<dbReference type="GO" id="GO:0019294">
    <property type="term" value="P:keto-3-deoxy-D-manno-octulosonic acid biosynthetic process"/>
    <property type="evidence" value="ECO:0007669"/>
    <property type="project" value="UniProtKB-UniRule"/>
</dbReference>
<evidence type="ECO:0000256" key="1">
    <source>
        <dbReference type="ARBA" id="ARBA00004496"/>
    </source>
</evidence>
<evidence type="ECO:0000256" key="8">
    <source>
        <dbReference type="HAMAP-Rule" id="MF_00056"/>
    </source>
</evidence>
<dbReference type="GO" id="GO:0005737">
    <property type="term" value="C:cytoplasm"/>
    <property type="evidence" value="ECO:0007669"/>
    <property type="project" value="UniProtKB-SubCell"/>
</dbReference>
<evidence type="ECO:0000256" key="2">
    <source>
        <dbReference type="ARBA" id="ARBA00004756"/>
    </source>
</evidence>
<dbReference type="InterPro" id="IPR006269">
    <property type="entry name" value="KDO8P_synthase"/>
</dbReference>
<comment type="caution">
    <text evidence="10">The sequence shown here is derived from an EMBL/GenBank/DDBJ whole genome shotgun (WGS) entry which is preliminary data.</text>
</comment>
<evidence type="ECO:0000256" key="3">
    <source>
        <dbReference type="ARBA" id="ARBA00004845"/>
    </source>
</evidence>
<evidence type="ECO:0000313" key="10">
    <source>
        <dbReference type="EMBL" id="PIP15777.1"/>
    </source>
</evidence>
<dbReference type="EC" id="2.5.1.55" evidence="8"/>
<evidence type="ECO:0000259" key="9">
    <source>
        <dbReference type="Pfam" id="PF00793"/>
    </source>
</evidence>
<accession>A0A2G9Y981</accession>
<evidence type="ECO:0000256" key="7">
    <source>
        <dbReference type="ARBA" id="ARBA00049112"/>
    </source>
</evidence>
<keyword evidence="6 8" id="KW-0808">Transferase</keyword>
<comment type="pathway">
    <text evidence="2">Bacterial outer membrane biogenesis; lipopolysaccharide biosynthesis.</text>
</comment>